<name>A0A2V4V134_9GAMM</name>
<dbReference type="PROSITE" id="PS51257">
    <property type="entry name" value="PROKAR_LIPOPROTEIN"/>
    <property type="match status" value="1"/>
</dbReference>
<dbReference type="RefSeq" id="WP_110922746.1">
    <property type="nucleotide sequence ID" value="NZ_QJSU01000003.1"/>
</dbReference>
<dbReference type="Proteomes" id="UP000247746">
    <property type="component" value="Unassembled WGS sequence"/>
</dbReference>
<dbReference type="AlphaFoldDB" id="A0A2V4V134"/>
<protein>
    <submittedName>
        <fullName evidence="2">Uncharacterized protein</fullName>
    </submittedName>
</protein>
<organism evidence="2 3">
    <name type="scientific">Psychrobacter fozii</name>
    <dbReference type="NCBI Taxonomy" id="198480"/>
    <lineage>
        <taxon>Bacteria</taxon>
        <taxon>Pseudomonadati</taxon>
        <taxon>Pseudomonadota</taxon>
        <taxon>Gammaproteobacteria</taxon>
        <taxon>Moraxellales</taxon>
        <taxon>Moraxellaceae</taxon>
        <taxon>Psychrobacter</taxon>
    </lineage>
</organism>
<feature type="chain" id="PRO_5016075494" evidence="1">
    <location>
        <begin position="23"/>
        <end position="213"/>
    </location>
</feature>
<feature type="signal peptide" evidence="1">
    <location>
        <begin position="1"/>
        <end position="22"/>
    </location>
</feature>
<evidence type="ECO:0000313" key="2">
    <source>
        <dbReference type="EMBL" id="PYE39762.1"/>
    </source>
</evidence>
<gene>
    <name evidence="2" type="ORF">DFP82_103210</name>
</gene>
<evidence type="ECO:0000313" key="3">
    <source>
        <dbReference type="Proteomes" id="UP000247746"/>
    </source>
</evidence>
<accession>A0A2V4V134</accession>
<keyword evidence="3" id="KW-1185">Reference proteome</keyword>
<comment type="caution">
    <text evidence="2">The sequence shown here is derived from an EMBL/GenBank/DDBJ whole genome shotgun (WGS) entry which is preliminary data.</text>
</comment>
<reference evidence="2 3" key="1">
    <citation type="submission" date="2018-06" db="EMBL/GenBank/DDBJ databases">
        <title>Genomic Encyclopedia of Type Strains, Phase III (KMG-III): the genomes of soil and plant-associated and newly described type strains.</title>
        <authorList>
            <person name="Whitman W."/>
        </authorList>
    </citation>
    <scope>NUCLEOTIDE SEQUENCE [LARGE SCALE GENOMIC DNA]</scope>
    <source>
        <strain evidence="2 3">CECT 5889</strain>
    </source>
</reference>
<evidence type="ECO:0000256" key="1">
    <source>
        <dbReference type="SAM" id="SignalP"/>
    </source>
</evidence>
<sequence length="213" mass="23839">MYKSIKNAFLIAASVACTSTLAASQNENFSTAPSLIKTPEQKAQVLTEKALKADLIYSDFQDKEFLESTIFTIDNSLNKSEIECAVNKADFNYKRNLYEILLEYVNKHPEEATDLWLENLDFLARVNSKIVNYPDVVDFNIDDLPASSALNTMTDEESLKLQSVILDPRFSKLLPFLGLPTLDKNNQLVNSFSLSVLYSAAIMKASTDECKGN</sequence>
<dbReference type="EMBL" id="QJSU01000003">
    <property type="protein sequence ID" value="PYE39762.1"/>
    <property type="molecule type" value="Genomic_DNA"/>
</dbReference>
<keyword evidence="1" id="KW-0732">Signal</keyword>
<proteinExistence type="predicted"/>